<feature type="region of interest" description="Disordered" evidence="1">
    <location>
        <begin position="103"/>
        <end position="134"/>
    </location>
</feature>
<dbReference type="EMBL" id="CAJNRG010003892">
    <property type="protein sequence ID" value="CAF2061444.1"/>
    <property type="molecule type" value="Genomic_DNA"/>
</dbReference>
<dbReference type="Proteomes" id="UP000663887">
    <property type="component" value="Unassembled WGS sequence"/>
</dbReference>
<feature type="non-terminal residue" evidence="2">
    <location>
        <position position="161"/>
    </location>
</feature>
<organism evidence="2 3">
    <name type="scientific">Rotaria magnacalcarata</name>
    <dbReference type="NCBI Taxonomy" id="392030"/>
    <lineage>
        <taxon>Eukaryota</taxon>
        <taxon>Metazoa</taxon>
        <taxon>Spiralia</taxon>
        <taxon>Gnathifera</taxon>
        <taxon>Rotifera</taxon>
        <taxon>Eurotatoria</taxon>
        <taxon>Bdelloidea</taxon>
        <taxon>Philodinida</taxon>
        <taxon>Philodinidae</taxon>
        <taxon>Rotaria</taxon>
    </lineage>
</organism>
<dbReference type="AlphaFoldDB" id="A0A816QIM6"/>
<evidence type="ECO:0000313" key="2">
    <source>
        <dbReference type="EMBL" id="CAF2061444.1"/>
    </source>
</evidence>
<protein>
    <submittedName>
        <fullName evidence="2">Uncharacterized protein</fullName>
    </submittedName>
</protein>
<comment type="caution">
    <text evidence="2">The sequence shown here is derived from an EMBL/GenBank/DDBJ whole genome shotgun (WGS) entry which is preliminary data.</text>
</comment>
<proteinExistence type="predicted"/>
<name>A0A816QIM6_9BILA</name>
<evidence type="ECO:0000313" key="3">
    <source>
        <dbReference type="Proteomes" id="UP000663887"/>
    </source>
</evidence>
<feature type="non-terminal residue" evidence="2">
    <location>
        <position position="1"/>
    </location>
</feature>
<accession>A0A816QIM6</accession>
<evidence type="ECO:0000256" key="1">
    <source>
        <dbReference type="SAM" id="MobiDB-lite"/>
    </source>
</evidence>
<sequence>MDQIKNLQTSPKVVSTDIQDQVQLDLSMSKLNISNIVDKGIQPLEPILTTDNISNLIEPTSSPKEYTTLVNAVQSTEIAPASIELSAVSVPKVTSVISKMLKNPKIKETRKSSRRTNPPAKYTDTKVYKPKSKQIKSQLSKVNELMEMKRALGNTSRMQDV</sequence>
<gene>
    <name evidence="2" type="ORF">XDN619_LOCUS10636</name>
</gene>
<reference evidence="2" key="1">
    <citation type="submission" date="2021-02" db="EMBL/GenBank/DDBJ databases">
        <authorList>
            <person name="Nowell W R."/>
        </authorList>
    </citation>
    <scope>NUCLEOTIDE SEQUENCE</scope>
</reference>